<feature type="transmembrane region" description="Helical" evidence="1">
    <location>
        <begin position="24"/>
        <end position="46"/>
    </location>
</feature>
<dbReference type="Pfam" id="PF13239">
    <property type="entry name" value="2TM"/>
    <property type="match status" value="1"/>
</dbReference>
<proteinExistence type="predicted"/>
<protein>
    <recommendedName>
        <fullName evidence="2">2TM domain-containing protein</fullName>
    </recommendedName>
</protein>
<evidence type="ECO:0000313" key="4">
    <source>
        <dbReference type="Proteomes" id="UP000590442"/>
    </source>
</evidence>
<evidence type="ECO:0000313" key="3">
    <source>
        <dbReference type="EMBL" id="NJB72095.1"/>
    </source>
</evidence>
<dbReference type="Proteomes" id="UP000590442">
    <property type="component" value="Unassembled WGS sequence"/>
</dbReference>
<dbReference type="EMBL" id="JAATJJ010000002">
    <property type="protein sequence ID" value="NJB72095.1"/>
    <property type="molecule type" value="Genomic_DNA"/>
</dbReference>
<keyword evidence="1" id="KW-0812">Transmembrane</keyword>
<organism evidence="3 4">
    <name type="scientific">Saonia flava</name>
    <dbReference type="NCBI Taxonomy" id="523696"/>
    <lineage>
        <taxon>Bacteria</taxon>
        <taxon>Pseudomonadati</taxon>
        <taxon>Bacteroidota</taxon>
        <taxon>Flavobacteriia</taxon>
        <taxon>Flavobacteriales</taxon>
        <taxon>Flavobacteriaceae</taxon>
        <taxon>Saonia</taxon>
    </lineage>
</organism>
<accession>A0A846R2C8</accession>
<keyword evidence="1" id="KW-1133">Transmembrane helix</keyword>
<sequence length="100" mass="12392">MERDYFEEESYLRAQKRVKELKGFYWHLFWYMAVNIFILIMIYRGLGKNDSFFRYEHFATAFFWGIGILGHWFGVFGIKGVFSKNWEKRKIKEYMDKDKF</sequence>
<evidence type="ECO:0000259" key="2">
    <source>
        <dbReference type="Pfam" id="PF13239"/>
    </source>
</evidence>
<keyword evidence="1" id="KW-0472">Membrane</keyword>
<keyword evidence="4" id="KW-1185">Reference proteome</keyword>
<gene>
    <name evidence="3" type="ORF">GGR42_002586</name>
</gene>
<feature type="domain" description="2TM" evidence="2">
    <location>
        <begin position="13"/>
        <end position="96"/>
    </location>
</feature>
<comment type="caution">
    <text evidence="3">The sequence shown here is derived from an EMBL/GenBank/DDBJ whole genome shotgun (WGS) entry which is preliminary data.</text>
</comment>
<feature type="transmembrane region" description="Helical" evidence="1">
    <location>
        <begin position="58"/>
        <end position="82"/>
    </location>
</feature>
<dbReference type="InterPro" id="IPR025698">
    <property type="entry name" value="2TM_dom"/>
</dbReference>
<reference evidence="3 4" key="1">
    <citation type="submission" date="2020-03" db="EMBL/GenBank/DDBJ databases">
        <title>Genomic Encyclopedia of Type Strains, Phase IV (KMG-IV): sequencing the most valuable type-strain genomes for metagenomic binning, comparative biology and taxonomic classification.</title>
        <authorList>
            <person name="Goeker M."/>
        </authorList>
    </citation>
    <scope>NUCLEOTIDE SEQUENCE [LARGE SCALE GENOMIC DNA]</scope>
    <source>
        <strain evidence="3 4">DSM 29762</strain>
    </source>
</reference>
<dbReference type="AlphaFoldDB" id="A0A846R2C8"/>
<dbReference type="RefSeq" id="WP_167964771.1">
    <property type="nucleotide sequence ID" value="NZ_JAATJJ010000002.1"/>
</dbReference>
<name>A0A846R2C8_9FLAO</name>
<evidence type="ECO:0000256" key="1">
    <source>
        <dbReference type="SAM" id="Phobius"/>
    </source>
</evidence>